<dbReference type="Gene3D" id="3.30.750.24">
    <property type="entry name" value="STAS domain"/>
    <property type="match status" value="1"/>
</dbReference>
<evidence type="ECO:0000313" key="2">
    <source>
        <dbReference type="EMBL" id="GGL07483.1"/>
    </source>
</evidence>
<organism evidence="2 3">
    <name type="scientific">Mangrovihabitans endophyticus</name>
    <dbReference type="NCBI Taxonomy" id="1751298"/>
    <lineage>
        <taxon>Bacteria</taxon>
        <taxon>Bacillati</taxon>
        <taxon>Actinomycetota</taxon>
        <taxon>Actinomycetes</taxon>
        <taxon>Micromonosporales</taxon>
        <taxon>Micromonosporaceae</taxon>
        <taxon>Mangrovihabitans</taxon>
    </lineage>
</organism>
<keyword evidence="3" id="KW-1185">Reference proteome</keyword>
<dbReference type="Proteomes" id="UP000656042">
    <property type="component" value="Unassembled WGS sequence"/>
</dbReference>
<dbReference type="RefSeq" id="WP_189081478.1">
    <property type="nucleotide sequence ID" value="NZ_BMMX01000027.1"/>
</dbReference>
<dbReference type="SUPFAM" id="SSF52091">
    <property type="entry name" value="SpoIIaa-like"/>
    <property type="match status" value="1"/>
</dbReference>
<evidence type="ECO:0000313" key="3">
    <source>
        <dbReference type="Proteomes" id="UP000656042"/>
    </source>
</evidence>
<dbReference type="AlphaFoldDB" id="A0A8J3C4I8"/>
<protein>
    <recommendedName>
        <fullName evidence="1">STAS domain-containing protein</fullName>
    </recommendedName>
</protein>
<name>A0A8J3C4I8_9ACTN</name>
<dbReference type="InterPro" id="IPR036513">
    <property type="entry name" value="STAS_dom_sf"/>
</dbReference>
<reference evidence="2" key="1">
    <citation type="journal article" date="2014" name="Int. J. Syst. Evol. Microbiol.">
        <title>Complete genome sequence of Corynebacterium casei LMG S-19264T (=DSM 44701T), isolated from a smear-ripened cheese.</title>
        <authorList>
            <consortium name="US DOE Joint Genome Institute (JGI-PGF)"/>
            <person name="Walter F."/>
            <person name="Albersmeier A."/>
            <person name="Kalinowski J."/>
            <person name="Ruckert C."/>
        </authorList>
    </citation>
    <scope>NUCLEOTIDE SEQUENCE</scope>
    <source>
        <strain evidence="2">CGMCC 4.7299</strain>
    </source>
</reference>
<dbReference type="EMBL" id="BMMX01000027">
    <property type="protein sequence ID" value="GGL07483.1"/>
    <property type="molecule type" value="Genomic_DNA"/>
</dbReference>
<proteinExistence type="predicted"/>
<dbReference type="Pfam" id="PF13466">
    <property type="entry name" value="STAS_2"/>
    <property type="match status" value="1"/>
</dbReference>
<dbReference type="PANTHER" id="PTHR35849:SF2">
    <property type="entry name" value="BLR2341 PROTEIN"/>
    <property type="match status" value="1"/>
</dbReference>
<dbReference type="InterPro" id="IPR058548">
    <property type="entry name" value="MlaB-like_STAS"/>
</dbReference>
<gene>
    <name evidence="2" type="ORF">GCM10012284_47250</name>
</gene>
<feature type="domain" description="STAS" evidence="1">
    <location>
        <begin position="1"/>
        <end position="97"/>
    </location>
</feature>
<reference evidence="2" key="2">
    <citation type="submission" date="2020-09" db="EMBL/GenBank/DDBJ databases">
        <authorList>
            <person name="Sun Q."/>
            <person name="Zhou Y."/>
        </authorList>
    </citation>
    <scope>NUCLEOTIDE SEQUENCE</scope>
    <source>
        <strain evidence="2">CGMCC 4.7299</strain>
    </source>
</reference>
<dbReference type="PROSITE" id="PS50801">
    <property type="entry name" value="STAS"/>
    <property type="match status" value="1"/>
</dbReference>
<dbReference type="InterPro" id="IPR002645">
    <property type="entry name" value="STAS_dom"/>
</dbReference>
<accession>A0A8J3C4I8</accession>
<sequence>MGLSYAGDLTVQTVAERLPELLAELPEDGELELDLSAIDEVDTAGLQLLLVIKREATARGCPLRLTAVGDSLARLLALTRLDMRLDPARDTAEGETA</sequence>
<evidence type="ECO:0000259" key="1">
    <source>
        <dbReference type="PROSITE" id="PS50801"/>
    </source>
</evidence>
<dbReference type="CDD" id="cd07043">
    <property type="entry name" value="STAS_anti-anti-sigma_factors"/>
    <property type="match status" value="1"/>
</dbReference>
<dbReference type="InterPro" id="IPR052746">
    <property type="entry name" value="MlaB_ABC_Transporter"/>
</dbReference>
<dbReference type="PANTHER" id="PTHR35849">
    <property type="entry name" value="BLR2341 PROTEIN"/>
    <property type="match status" value="1"/>
</dbReference>
<comment type="caution">
    <text evidence="2">The sequence shown here is derived from an EMBL/GenBank/DDBJ whole genome shotgun (WGS) entry which is preliminary data.</text>
</comment>